<proteinExistence type="predicted"/>
<dbReference type="PROSITE" id="PS50103">
    <property type="entry name" value="ZF_C3H1"/>
    <property type="match status" value="2"/>
</dbReference>
<protein>
    <recommendedName>
        <fullName evidence="7">C3H1-type domain-containing protein</fullName>
    </recommendedName>
</protein>
<organism evidence="8">
    <name type="scientific">Compsopogon caeruleus</name>
    <dbReference type="NCBI Taxonomy" id="31354"/>
    <lineage>
        <taxon>Eukaryota</taxon>
        <taxon>Rhodophyta</taxon>
        <taxon>Compsopogonophyceae</taxon>
        <taxon>Compsopogonales</taxon>
        <taxon>Compsopogonaceae</taxon>
        <taxon>Compsopogon</taxon>
    </lineage>
</organism>
<feature type="domain" description="C3H1-type" evidence="7">
    <location>
        <begin position="81"/>
        <end position="109"/>
    </location>
</feature>
<evidence type="ECO:0000256" key="3">
    <source>
        <dbReference type="ARBA" id="ARBA00022771"/>
    </source>
</evidence>
<evidence type="ECO:0000256" key="6">
    <source>
        <dbReference type="SAM" id="MobiDB-lite"/>
    </source>
</evidence>
<evidence type="ECO:0000256" key="5">
    <source>
        <dbReference type="PROSITE-ProRule" id="PRU00723"/>
    </source>
</evidence>
<dbReference type="PANTHER" id="PTHR12547">
    <property type="entry name" value="CCCH ZINC FINGER/TIS11-RELATED"/>
    <property type="match status" value="1"/>
</dbReference>
<dbReference type="InterPro" id="IPR000571">
    <property type="entry name" value="Znf_CCCH"/>
</dbReference>
<keyword evidence="1 5" id="KW-0479">Metal-binding</keyword>
<dbReference type="AlphaFoldDB" id="A0A7S1TFZ5"/>
<dbReference type="SUPFAM" id="SSF90229">
    <property type="entry name" value="CCCH zinc finger"/>
    <property type="match status" value="2"/>
</dbReference>
<dbReference type="GO" id="GO:0003729">
    <property type="term" value="F:mRNA binding"/>
    <property type="evidence" value="ECO:0007669"/>
    <property type="project" value="InterPro"/>
</dbReference>
<dbReference type="EMBL" id="HBGH01013820">
    <property type="protein sequence ID" value="CAD9235614.1"/>
    <property type="molecule type" value="Transcribed_RNA"/>
</dbReference>
<keyword evidence="3 5" id="KW-0863">Zinc-finger</keyword>
<dbReference type="FunFam" id="4.10.1000.10:FF:000002">
    <property type="entry name" value="Zinc finger protein 36, C3H1 type-like 1"/>
    <property type="match status" value="1"/>
</dbReference>
<feature type="domain" description="C3H1-type" evidence="7">
    <location>
        <begin position="119"/>
        <end position="147"/>
    </location>
</feature>
<evidence type="ECO:0000256" key="4">
    <source>
        <dbReference type="ARBA" id="ARBA00022833"/>
    </source>
</evidence>
<dbReference type="FunFam" id="4.10.1000.10:FF:000001">
    <property type="entry name" value="zinc finger CCCH domain-containing protein 15-like"/>
    <property type="match status" value="1"/>
</dbReference>
<name>A0A7S1TFZ5_9RHOD</name>
<dbReference type="SMART" id="SM00356">
    <property type="entry name" value="ZnF_C3H1"/>
    <property type="match status" value="2"/>
</dbReference>
<dbReference type="InterPro" id="IPR045877">
    <property type="entry name" value="ZFP36-like"/>
</dbReference>
<gene>
    <name evidence="8" type="ORF">CCAE0312_LOCUS7705</name>
</gene>
<feature type="compositionally biased region" description="Low complexity" evidence="6">
    <location>
        <begin position="39"/>
        <end position="59"/>
    </location>
</feature>
<dbReference type="Gene3D" id="4.10.1000.10">
    <property type="entry name" value="Zinc finger, CCCH-type"/>
    <property type="match status" value="2"/>
</dbReference>
<accession>A0A7S1TFZ5</accession>
<feature type="zinc finger region" description="C3H1-type" evidence="5">
    <location>
        <begin position="81"/>
        <end position="109"/>
    </location>
</feature>
<feature type="region of interest" description="Disordered" evidence="6">
    <location>
        <begin position="34"/>
        <end position="76"/>
    </location>
</feature>
<keyword evidence="2" id="KW-0677">Repeat</keyword>
<keyword evidence="4 5" id="KW-0862">Zinc</keyword>
<reference evidence="8" key="1">
    <citation type="submission" date="2021-01" db="EMBL/GenBank/DDBJ databases">
        <authorList>
            <person name="Corre E."/>
            <person name="Pelletier E."/>
            <person name="Niang G."/>
            <person name="Scheremetjew M."/>
            <person name="Finn R."/>
            <person name="Kale V."/>
            <person name="Holt S."/>
            <person name="Cochrane G."/>
            <person name="Meng A."/>
            <person name="Brown T."/>
            <person name="Cohen L."/>
        </authorList>
    </citation>
    <scope>NUCLEOTIDE SEQUENCE</scope>
    <source>
        <strain evidence="8">SAG 36.94</strain>
    </source>
</reference>
<feature type="zinc finger region" description="C3H1-type" evidence="5">
    <location>
        <begin position="119"/>
        <end position="147"/>
    </location>
</feature>
<evidence type="ECO:0000256" key="2">
    <source>
        <dbReference type="ARBA" id="ARBA00022737"/>
    </source>
</evidence>
<evidence type="ECO:0000313" key="8">
    <source>
        <dbReference type="EMBL" id="CAD9235614.1"/>
    </source>
</evidence>
<dbReference type="GO" id="GO:0008270">
    <property type="term" value="F:zinc ion binding"/>
    <property type="evidence" value="ECO:0007669"/>
    <property type="project" value="UniProtKB-KW"/>
</dbReference>
<evidence type="ECO:0000259" key="7">
    <source>
        <dbReference type="PROSITE" id="PS50103"/>
    </source>
</evidence>
<dbReference type="PANTHER" id="PTHR12547:SF18">
    <property type="entry name" value="PROTEIN TIS11"/>
    <property type="match status" value="1"/>
</dbReference>
<dbReference type="Pfam" id="PF00642">
    <property type="entry name" value="zf-CCCH"/>
    <property type="match status" value="2"/>
</dbReference>
<evidence type="ECO:0000256" key="1">
    <source>
        <dbReference type="ARBA" id="ARBA00022723"/>
    </source>
</evidence>
<sequence>MEDVANKIRNLEEEDMSKLRNIIEEFLCRKEESLKGEASCSQPSISDCSSDSWSNGSASPRVGAHDDDQEGQHAGLGKNDLFKTELCRTFMETGRCRYGLKCQFAHGTEELRPVKRHPKYKTKLCRNFVQSGNCPYGTRCRFIHGATNEFSIQESQPYRPIAAPKLPGAFPFNAEEQTWSLSVFSALDSRSDSELSSEAVECDGHYDPFYGINRLASLLELDSN</sequence>
<dbReference type="InterPro" id="IPR036855">
    <property type="entry name" value="Znf_CCCH_sf"/>
</dbReference>